<protein>
    <submittedName>
        <fullName evidence="1">Uncharacterized protein</fullName>
    </submittedName>
</protein>
<organism evidence="1 2">
    <name type="scientific">Sphingosinicella soli</name>
    <dbReference type="NCBI Taxonomy" id="333708"/>
    <lineage>
        <taxon>Bacteria</taxon>
        <taxon>Pseudomonadati</taxon>
        <taxon>Pseudomonadota</taxon>
        <taxon>Alphaproteobacteria</taxon>
        <taxon>Sphingomonadales</taxon>
        <taxon>Sphingosinicellaceae</taxon>
        <taxon>Sphingosinicella</taxon>
    </lineage>
</organism>
<evidence type="ECO:0000313" key="1">
    <source>
        <dbReference type="EMBL" id="MBB4632544.1"/>
    </source>
</evidence>
<dbReference type="AlphaFoldDB" id="A0A7W7B1Z9"/>
<dbReference type="RefSeq" id="WP_184069324.1">
    <property type="nucleotide sequence ID" value="NZ_JACHNZ010000023.1"/>
</dbReference>
<name>A0A7W7B1Z9_9SPHN</name>
<comment type="caution">
    <text evidence="1">The sequence shown here is derived from an EMBL/GenBank/DDBJ whole genome shotgun (WGS) entry which is preliminary data.</text>
</comment>
<evidence type="ECO:0000313" key="2">
    <source>
        <dbReference type="Proteomes" id="UP000566324"/>
    </source>
</evidence>
<dbReference type="EMBL" id="JACHNZ010000023">
    <property type="protein sequence ID" value="MBB4632544.1"/>
    <property type="molecule type" value="Genomic_DNA"/>
</dbReference>
<dbReference type="Proteomes" id="UP000566324">
    <property type="component" value="Unassembled WGS sequence"/>
</dbReference>
<keyword evidence="2" id="KW-1185">Reference proteome</keyword>
<proteinExistence type="predicted"/>
<sequence>MVADTIIAEHFGRLDITSLSTAEYERGISSLLTAIANEPQEELRLALWLVARRLGFAPPAGETFLEPAIRARAVSLEDAGF</sequence>
<gene>
    <name evidence="1" type="ORF">GGQ98_002170</name>
</gene>
<accession>A0A7W7B1Z9</accession>
<reference evidence="1 2" key="1">
    <citation type="submission" date="2020-08" db="EMBL/GenBank/DDBJ databases">
        <title>Genomic Encyclopedia of Type Strains, Phase IV (KMG-IV): sequencing the most valuable type-strain genomes for metagenomic binning, comparative biology and taxonomic classification.</title>
        <authorList>
            <person name="Goeker M."/>
        </authorList>
    </citation>
    <scope>NUCLEOTIDE SEQUENCE [LARGE SCALE GENOMIC DNA]</scope>
    <source>
        <strain evidence="1 2">DSM 17328</strain>
    </source>
</reference>